<protein>
    <submittedName>
        <fullName evidence="1">Uncharacterized protein</fullName>
    </submittedName>
</protein>
<dbReference type="EMBL" id="JBHSBN010000009">
    <property type="protein sequence ID" value="MFC4107323.1"/>
    <property type="molecule type" value="Genomic_DNA"/>
</dbReference>
<reference evidence="2" key="1">
    <citation type="journal article" date="2019" name="Int. J. Syst. Evol. Microbiol.">
        <title>The Global Catalogue of Microorganisms (GCM) 10K type strain sequencing project: providing services to taxonomists for standard genome sequencing and annotation.</title>
        <authorList>
            <consortium name="The Broad Institute Genomics Platform"/>
            <consortium name="The Broad Institute Genome Sequencing Center for Infectious Disease"/>
            <person name="Wu L."/>
            <person name="Ma J."/>
        </authorList>
    </citation>
    <scope>NUCLEOTIDE SEQUENCE [LARGE SCALE GENOMIC DNA]</scope>
    <source>
        <strain evidence="2">2902at01</strain>
    </source>
</reference>
<dbReference type="Proteomes" id="UP001595868">
    <property type="component" value="Unassembled WGS sequence"/>
</dbReference>
<keyword evidence="2" id="KW-1185">Reference proteome</keyword>
<gene>
    <name evidence="1" type="ORF">ACFOX0_15500</name>
</gene>
<accession>A0ABV8KMT5</accession>
<evidence type="ECO:0000313" key="1">
    <source>
        <dbReference type="EMBL" id="MFC4107323.1"/>
    </source>
</evidence>
<dbReference type="RefSeq" id="WP_377546097.1">
    <property type="nucleotide sequence ID" value="NZ_JBHSBN010000009.1"/>
</dbReference>
<sequence>MVNRWWQVPGRRYRQLRETRRTAIEALRLATETARALERVLQREVELERDLAALRESRPERDR</sequence>
<organism evidence="1 2">
    <name type="scientific">Micromonospora zhanjiangensis</name>
    <dbReference type="NCBI Taxonomy" id="1522057"/>
    <lineage>
        <taxon>Bacteria</taxon>
        <taxon>Bacillati</taxon>
        <taxon>Actinomycetota</taxon>
        <taxon>Actinomycetes</taxon>
        <taxon>Micromonosporales</taxon>
        <taxon>Micromonosporaceae</taxon>
        <taxon>Micromonospora</taxon>
    </lineage>
</organism>
<proteinExistence type="predicted"/>
<evidence type="ECO:0000313" key="2">
    <source>
        <dbReference type="Proteomes" id="UP001595868"/>
    </source>
</evidence>
<name>A0ABV8KMT5_9ACTN</name>
<comment type="caution">
    <text evidence="1">The sequence shown here is derived from an EMBL/GenBank/DDBJ whole genome shotgun (WGS) entry which is preliminary data.</text>
</comment>